<name>A0A6A5RNG2_9PLEO</name>
<evidence type="ECO:0000313" key="2">
    <source>
        <dbReference type="EMBL" id="KAF1927057.1"/>
    </source>
</evidence>
<evidence type="ECO:0000313" key="3">
    <source>
        <dbReference type="Proteomes" id="UP000800082"/>
    </source>
</evidence>
<dbReference type="GeneID" id="54350781"/>
<dbReference type="Proteomes" id="UP000800082">
    <property type="component" value="Unassembled WGS sequence"/>
</dbReference>
<dbReference type="RefSeq" id="XP_033447309.1">
    <property type="nucleotide sequence ID" value="XM_033593113.1"/>
</dbReference>
<accession>A0A6A5RNG2</accession>
<organism evidence="2 3">
    <name type="scientific">Didymella exigua CBS 183.55</name>
    <dbReference type="NCBI Taxonomy" id="1150837"/>
    <lineage>
        <taxon>Eukaryota</taxon>
        <taxon>Fungi</taxon>
        <taxon>Dikarya</taxon>
        <taxon>Ascomycota</taxon>
        <taxon>Pezizomycotina</taxon>
        <taxon>Dothideomycetes</taxon>
        <taxon>Pleosporomycetidae</taxon>
        <taxon>Pleosporales</taxon>
        <taxon>Pleosporineae</taxon>
        <taxon>Didymellaceae</taxon>
        <taxon>Didymella</taxon>
    </lineage>
</organism>
<proteinExistence type="predicted"/>
<reference evidence="2" key="1">
    <citation type="journal article" date="2020" name="Stud. Mycol.">
        <title>101 Dothideomycetes genomes: a test case for predicting lifestyles and emergence of pathogens.</title>
        <authorList>
            <person name="Haridas S."/>
            <person name="Albert R."/>
            <person name="Binder M."/>
            <person name="Bloem J."/>
            <person name="Labutti K."/>
            <person name="Salamov A."/>
            <person name="Andreopoulos B."/>
            <person name="Baker S."/>
            <person name="Barry K."/>
            <person name="Bills G."/>
            <person name="Bluhm B."/>
            <person name="Cannon C."/>
            <person name="Castanera R."/>
            <person name="Culley D."/>
            <person name="Daum C."/>
            <person name="Ezra D."/>
            <person name="Gonzalez J."/>
            <person name="Henrissat B."/>
            <person name="Kuo A."/>
            <person name="Liang C."/>
            <person name="Lipzen A."/>
            <person name="Lutzoni F."/>
            <person name="Magnuson J."/>
            <person name="Mondo S."/>
            <person name="Nolan M."/>
            <person name="Ohm R."/>
            <person name="Pangilinan J."/>
            <person name="Park H.-J."/>
            <person name="Ramirez L."/>
            <person name="Alfaro M."/>
            <person name="Sun H."/>
            <person name="Tritt A."/>
            <person name="Yoshinaga Y."/>
            <person name="Zwiers L.-H."/>
            <person name="Turgeon B."/>
            <person name="Goodwin S."/>
            <person name="Spatafora J."/>
            <person name="Crous P."/>
            <person name="Grigoriev I."/>
        </authorList>
    </citation>
    <scope>NUCLEOTIDE SEQUENCE</scope>
    <source>
        <strain evidence="2">CBS 183.55</strain>
    </source>
</reference>
<gene>
    <name evidence="2" type="ORF">M421DRAFT_422291</name>
</gene>
<keyword evidence="3" id="KW-1185">Reference proteome</keyword>
<dbReference type="EMBL" id="ML978974">
    <property type="protein sequence ID" value="KAF1927057.1"/>
    <property type="molecule type" value="Genomic_DNA"/>
</dbReference>
<keyword evidence="1" id="KW-0812">Transmembrane</keyword>
<evidence type="ECO:0000256" key="1">
    <source>
        <dbReference type="SAM" id="Phobius"/>
    </source>
</evidence>
<feature type="transmembrane region" description="Helical" evidence="1">
    <location>
        <begin position="19"/>
        <end position="43"/>
    </location>
</feature>
<keyword evidence="1" id="KW-1133">Transmembrane helix</keyword>
<sequence>MDERRGEIAAKESAKGASLGSYCILSLTSKVTPFMASFCFIMTTQRRAAYDRRQ</sequence>
<protein>
    <submittedName>
        <fullName evidence="2">Uncharacterized protein</fullName>
    </submittedName>
</protein>
<keyword evidence="1" id="KW-0472">Membrane</keyword>
<dbReference type="AlphaFoldDB" id="A0A6A5RNG2"/>